<dbReference type="PANTHER" id="PTHR44591">
    <property type="entry name" value="STRESS RESPONSE REGULATOR PROTEIN 1"/>
    <property type="match status" value="1"/>
</dbReference>
<gene>
    <name evidence="4" type="ORF">VK792_14060</name>
</gene>
<evidence type="ECO:0000313" key="4">
    <source>
        <dbReference type="EMBL" id="MEC3862413.1"/>
    </source>
</evidence>
<dbReference type="RefSeq" id="WP_326298195.1">
    <property type="nucleotide sequence ID" value="NZ_JAYLLH010000021.1"/>
</dbReference>
<dbReference type="Proteomes" id="UP001348149">
    <property type="component" value="Unassembled WGS sequence"/>
</dbReference>
<dbReference type="CDD" id="cd00156">
    <property type="entry name" value="REC"/>
    <property type="match status" value="1"/>
</dbReference>
<protein>
    <submittedName>
        <fullName evidence="4">Response regulator</fullName>
    </submittedName>
</protein>
<evidence type="ECO:0000256" key="2">
    <source>
        <dbReference type="PROSITE-ProRule" id="PRU00169"/>
    </source>
</evidence>
<accession>A0ABU6HIW8</accession>
<dbReference type="Pfam" id="PF00072">
    <property type="entry name" value="Response_reg"/>
    <property type="match status" value="1"/>
</dbReference>
<keyword evidence="1 2" id="KW-0597">Phosphoprotein</keyword>
<evidence type="ECO:0000259" key="3">
    <source>
        <dbReference type="PROSITE" id="PS50110"/>
    </source>
</evidence>
<dbReference type="EMBL" id="JAYLLH010000021">
    <property type="protein sequence ID" value="MEC3862413.1"/>
    <property type="molecule type" value="Genomic_DNA"/>
</dbReference>
<dbReference type="InterPro" id="IPR001789">
    <property type="entry name" value="Sig_transdc_resp-reg_receiver"/>
</dbReference>
<dbReference type="InterPro" id="IPR011006">
    <property type="entry name" value="CheY-like_superfamily"/>
</dbReference>
<feature type="modified residue" description="4-aspartylphosphate" evidence="2">
    <location>
        <position position="72"/>
    </location>
</feature>
<sequence length="238" mass="24942">MNDQHNVSVINRPTMGRPLLGLTVLVVEDSRFACEALRLLCIRSGARIRRADSLKSAHRHLQVYRPSVVIVDQGLPDGSGASLIADLSQASPRVPVIIGTSGDDFAEGVAIAAGADGFLMKPVQSVAAFQRVILNHLPDAMRPSGLRAVSGDTVHPDQTAYFDDMAHAAELIAPNSGGDTQDYLAQFLSSVAHSAGDAALALAADALADARQSGASVNSAMTRLSALVQARLSQRVAI</sequence>
<dbReference type="SMART" id="SM00448">
    <property type="entry name" value="REC"/>
    <property type="match status" value="1"/>
</dbReference>
<evidence type="ECO:0000256" key="1">
    <source>
        <dbReference type="ARBA" id="ARBA00022553"/>
    </source>
</evidence>
<name>A0ABU6HIW8_9RHOB</name>
<organism evidence="4 5">
    <name type="scientific">Mesobacterium hydrothermale</name>
    <dbReference type="NCBI Taxonomy" id="3111907"/>
    <lineage>
        <taxon>Bacteria</taxon>
        <taxon>Pseudomonadati</taxon>
        <taxon>Pseudomonadota</taxon>
        <taxon>Alphaproteobacteria</taxon>
        <taxon>Rhodobacterales</taxon>
        <taxon>Roseobacteraceae</taxon>
        <taxon>Mesobacterium</taxon>
    </lineage>
</organism>
<dbReference type="Gene3D" id="3.40.50.2300">
    <property type="match status" value="1"/>
</dbReference>
<reference evidence="4 5" key="1">
    <citation type="submission" date="2024-01" db="EMBL/GenBank/DDBJ databases">
        <title>Mesobacterium rodlantinim sp. nov., isolated from shallow sea hydrothermal systems off Kueishantao Island.</title>
        <authorList>
            <person name="Su Z."/>
            <person name="Tang K."/>
        </authorList>
    </citation>
    <scope>NUCLEOTIDE SEQUENCE [LARGE SCALE GENOMIC DNA]</scope>
    <source>
        <strain evidence="4 5">TK19101</strain>
    </source>
</reference>
<keyword evidence="5" id="KW-1185">Reference proteome</keyword>
<dbReference type="SUPFAM" id="SSF52172">
    <property type="entry name" value="CheY-like"/>
    <property type="match status" value="1"/>
</dbReference>
<evidence type="ECO:0000313" key="5">
    <source>
        <dbReference type="Proteomes" id="UP001348149"/>
    </source>
</evidence>
<comment type="caution">
    <text evidence="4">The sequence shown here is derived from an EMBL/GenBank/DDBJ whole genome shotgun (WGS) entry which is preliminary data.</text>
</comment>
<dbReference type="InterPro" id="IPR050595">
    <property type="entry name" value="Bact_response_regulator"/>
</dbReference>
<feature type="domain" description="Response regulatory" evidence="3">
    <location>
        <begin position="23"/>
        <end position="136"/>
    </location>
</feature>
<dbReference type="PROSITE" id="PS50110">
    <property type="entry name" value="RESPONSE_REGULATORY"/>
    <property type="match status" value="1"/>
</dbReference>
<proteinExistence type="predicted"/>
<dbReference type="PANTHER" id="PTHR44591:SF3">
    <property type="entry name" value="RESPONSE REGULATORY DOMAIN-CONTAINING PROTEIN"/>
    <property type="match status" value="1"/>
</dbReference>